<dbReference type="Pfam" id="PF02805">
    <property type="entry name" value="Ada_Zn_binding"/>
    <property type="match status" value="1"/>
</dbReference>
<dbReference type="PROSITE" id="PS01124">
    <property type="entry name" value="HTH_ARAC_FAMILY_2"/>
    <property type="match status" value="1"/>
</dbReference>
<dbReference type="FunFam" id="3.40.10.10:FF:000001">
    <property type="entry name" value="DNA-3-methyladenine glycosylase 2"/>
    <property type="match status" value="1"/>
</dbReference>
<dbReference type="Proteomes" id="UP000886042">
    <property type="component" value="Unassembled WGS sequence"/>
</dbReference>
<evidence type="ECO:0000256" key="1">
    <source>
        <dbReference type="ARBA" id="ARBA00001947"/>
    </source>
</evidence>
<keyword evidence="2 13" id="KW-0489">Methyltransferase</keyword>
<keyword evidence="5" id="KW-0227">DNA damage</keyword>
<dbReference type="GO" id="GO:0032259">
    <property type="term" value="P:methylation"/>
    <property type="evidence" value="ECO:0007669"/>
    <property type="project" value="UniProtKB-KW"/>
</dbReference>
<comment type="cofactor">
    <cofactor evidence="1">
        <name>Zn(2+)</name>
        <dbReference type="ChEBI" id="CHEBI:29105"/>
    </cofactor>
</comment>
<comment type="caution">
    <text evidence="13">The sequence shown here is derived from an EMBL/GenBank/DDBJ whole genome shotgun (WGS) entry which is preliminary data.</text>
</comment>
<evidence type="ECO:0000256" key="11">
    <source>
        <dbReference type="ARBA" id="ARBA00023204"/>
    </source>
</evidence>
<dbReference type="GO" id="GO:0003700">
    <property type="term" value="F:DNA-binding transcription factor activity"/>
    <property type="evidence" value="ECO:0007669"/>
    <property type="project" value="InterPro"/>
</dbReference>
<evidence type="ECO:0000256" key="10">
    <source>
        <dbReference type="ARBA" id="ARBA00023163"/>
    </source>
</evidence>
<evidence type="ECO:0000256" key="4">
    <source>
        <dbReference type="ARBA" id="ARBA00022723"/>
    </source>
</evidence>
<evidence type="ECO:0000259" key="12">
    <source>
        <dbReference type="PROSITE" id="PS01124"/>
    </source>
</evidence>
<keyword evidence="4" id="KW-0479">Metal-binding</keyword>
<accession>A0A7C3CC85</accession>
<dbReference type="PANTHER" id="PTHR43280">
    <property type="entry name" value="ARAC-FAMILY TRANSCRIPTIONAL REGULATOR"/>
    <property type="match status" value="1"/>
</dbReference>
<keyword evidence="7" id="KW-0805">Transcription regulation</keyword>
<dbReference type="Gene3D" id="3.40.10.10">
    <property type="entry name" value="DNA Methylphosphotriester Repair Domain"/>
    <property type="match status" value="1"/>
</dbReference>
<dbReference type="PIRSF" id="PIRSF000408">
    <property type="entry name" value="Alkyltransferas_AdaA"/>
    <property type="match status" value="1"/>
</dbReference>
<dbReference type="InterPro" id="IPR004026">
    <property type="entry name" value="Ada_DNA_repair_Zn-bd"/>
</dbReference>
<dbReference type="PROSITE" id="PS00041">
    <property type="entry name" value="HTH_ARAC_FAMILY_1"/>
    <property type="match status" value="1"/>
</dbReference>
<name>A0A7C3CC85_9PROT</name>
<dbReference type="SUPFAM" id="SSF57884">
    <property type="entry name" value="Ada DNA repair protein, N-terminal domain (N-Ada 10)"/>
    <property type="match status" value="1"/>
</dbReference>
<protein>
    <submittedName>
        <fullName evidence="13">Methylphosphotriester-DNA--protein-cysteine methyltransferase family protein</fullName>
    </submittedName>
</protein>
<evidence type="ECO:0000256" key="7">
    <source>
        <dbReference type="ARBA" id="ARBA00023015"/>
    </source>
</evidence>
<evidence type="ECO:0000256" key="2">
    <source>
        <dbReference type="ARBA" id="ARBA00022603"/>
    </source>
</evidence>
<dbReference type="EMBL" id="DRMN01000230">
    <property type="protein sequence ID" value="HFB54965.1"/>
    <property type="molecule type" value="Genomic_DNA"/>
</dbReference>
<reference evidence="13" key="1">
    <citation type="journal article" date="2020" name="mSystems">
        <title>Genome- and Community-Level Interaction Insights into Carbon Utilization and Element Cycling Functions of Hydrothermarchaeota in Hydrothermal Sediment.</title>
        <authorList>
            <person name="Zhou Z."/>
            <person name="Liu Y."/>
            <person name="Xu W."/>
            <person name="Pan J."/>
            <person name="Luo Z.H."/>
            <person name="Li M."/>
        </authorList>
    </citation>
    <scope>NUCLEOTIDE SEQUENCE [LARGE SCALE GENOMIC DNA]</scope>
    <source>
        <strain evidence="13">HyVt-489</strain>
    </source>
</reference>
<dbReference type="GO" id="GO:0043565">
    <property type="term" value="F:sequence-specific DNA binding"/>
    <property type="evidence" value="ECO:0007669"/>
    <property type="project" value="InterPro"/>
</dbReference>
<dbReference type="PANTHER" id="PTHR43280:SF2">
    <property type="entry name" value="HTH-TYPE TRANSCRIPTIONAL REGULATOR EXSA"/>
    <property type="match status" value="1"/>
</dbReference>
<dbReference type="InterPro" id="IPR018062">
    <property type="entry name" value="HTH_AraC-typ_CS"/>
</dbReference>
<dbReference type="Gene3D" id="1.10.10.60">
    <property type="entry name" value="Homeodomain-like"/>
    <property type="match status" value="2"/>
</dbReference>
<keyword evidence="6" id="KW-0862">Zinc</keyword>
<organism evidence="13">
    <name type="scientific">Hellea balneolensis</name>
    <dbReference type="NCBI Taxonomy" id="287478"/>
    <lineage>
        <taxon>Bacteria</taxon>
        <taxon>Pseudomonadati</taxon>
        <taxon>Pseudomonadota</taxon>
        <taxon>Alphaproteobacteria</taxon>
        <taxon>Maricaulales</taxon>
        <taxon>Robiginitomaculaceae</taxon>
        <taxon>Hellea</taxon>
    </lineage>
</organism>
<dbReference type="InterPro" id="IPR016220">
    <property type="entry name" value="Me-P-triester_DNA_alkyl-Trfase"/>
</dbReference>
<dbReference type="Pfam" id="PF12833">
    <property type="entry name" value="HTH_18"/>
    <property type="match status" value="1"/>
</dbReference>
<proteinExistence type="predicted"/>
<keyword evidence="8" id="KW-0238">DNA-binding</keyword>
<evidence type="ECO:0000256" key="9">
    <source>
        <dbReference type="ARBA" id="ARBA00023159"/>
    </source>
</evidence>
<evidence type="ECO:0000256" key="5">
    <source>
        <dbReference type="ARBA" id="ARBA00022763"/>
    </source>
</evidence>
<dbReference type="InterPro" id="IPR009057">
    <property type="entry name" value="Homeodomain-like_sf"/>
</dbReference>
<dbReference type="InterPro" id="IPR018060">
    <property type="entry name" value="HTH_AraC"/>
</dbReference>
<feature type="domain" description="HTH araC/xylS-type" evidence="12">
    <location>
        <begin position="86"/>
        <end position="184"/>
    </location>
</feature>
<keyword evidence="3" id="KW-0808">Transferase</keyword>
<keyword evidence="9" id="KW-0010">Activator</keyword>
<evidence type="ECO:0000256" key="3">
    <source>
        <dbReference type="ARBA" id="ARBA00022679"/>
    </source>
</evidence>
<keyword evidence="10" id="KW-0804">Transcription</keyword>
<dbReference type="AlphaFoldDB" id="A0A7C3CC85"/>
<evidence type="ECO:0000256" key="8">
    <source>
        <dbReference type="ARBA" id="ARBA00023125"/>
    </source>
</evidence>
<dbReference type="SMART" id="SM00342">
    <property type="entry name" value="HTH_ARAC"/>
    <property type="match status" value="1"/>
</dbReference>
<keyword evidence="11" id="KW-0234">DNA repair</keyword>
<dbReference type="GO" id="GO:0008270">
    <property type="term" value="F:zinc ion binding"/>
    <property type="evidence" value="ECO:0007669"/>
    <property type="project" value="InterPro"/>
</dbReference>
<gene>
    <name evidence="13" type="ORF">ENJ46_03495</name>
</gene>
<sequence>MLDVEICEQARLSHDADFDGQFFTAVKTTGIYCRPVCTARTALAKNVVYYPSAAACEDAGFRPCLRCRPESAPFSPAWNGTKTSVTRALTMIDEGGLDHISVEEFAAKLGMSARHLNRLFIQYLGSSPTRVAQTRRVQKAKKLLSDTDMSMTEIAFSAGFSSLRRFNTVFKESYKMPPTAIRRKMQTHSDT</sequence>
<evidence type="ECO:0000313" key="13">
    <source>
        <dbReference type="EMBL" id="HFB54965.1"/>
    </source>
</evidence>
<dbReference type="InterPro" id="IPR035451">
    <property type="entry name" value="Ada-like_dom_sf"/>
</dbReference>
<dbReference type="GO" id="GO:0008168">
    <property type="term" value="F:methyltransferase activity"/>
    <property type="evidence" value="ECO:0007669"/>
    <property type="project" value="UniProtKB-KW"/>
</dbReference>
<dbReference type="SUPFAM" id="SSF46689">
    <property type="entry name" value="Homeodomain-like"/>
    <property type="match status" value="2"/>
</dbReference>
<evidence type="ECO:0000256" key="6">
    <source>
        <dbReference type="ARBA" id="ARBA00022833"/>
    </source>
</evidence>
<dbReference type="GO" id="GO:0006307">
    <property type="term" value="P:DNA alkylation repair"/>
    <property type="evidence" value="ECO:0007669"/>
    <property type="project" value="UniProtKB-ARBA"/>
</dbReference>